<comment type="similarity">
    <text evidence="1">Belongs to the tRNA pseudouridine synthase TruA family.</text>
</comment>
<evidence type="ECO:0000313" key="5">
    <source>
        <dbReference type="EMBL" id="CAG9809179.1"/>
    </source>
</evidence>
<dbReference type="SUPFAM" id="SSF55120">
    <property type="entry name" value="Pseudouridine synthase"/>
    <property type="match status" value="1"/>
</dbReference>
<dbReference type="InterPro" id="IPR041707">
    <property type="entry name" value="Pus3-like"/>
</dbReference>
<keyword evidence="2" id="KW-0819">tRNA processing</keyword>
<feature type="domain" description="Pseudouridine synthase I TruA alpha/beta" evidence="4">
    <location>
        <begin position="215"/>
        <end position="327"/>
    </location>
</feature>
<proteinExistence type="inferred from homology"/>
<dbReference type="Proteomes" id="UP001153620">
    <property type="component" value="Chromosome 3"/>
</dbReference>
<dbReference type="GO" id="GO:0005737">
    <property type="term" value="C:cytoplasm"/>
    <property type="evidence" value="ECO:0007669"/>
    <property type="project" value="TreeGrafter"/>
</dbReference>
<dbReference type="InterPro" id="IPR020097">
    <property type="entry name" value="PsdUridine_synth_TruA_a/b_dom"/>
</dbReference>
<protein>
    <recommendedName>
        <fullName evidence="4">Pseudouridine synthase I TruA alpha/beta domain-containing protein</fullName>
    </recommendedName>
</protein>
<accession>A0A9N9WWR7</accession>
<dbReference type="GO" id="GO:0031119">
    <property type="term" value="P:tRNA pseudouridine synthesis"/>
    <property type="evidence" value="ECO:0007669"/>
    <property type="project" value="TreeGrafter"/>
</dbReference>
<evidence type="ECO:0000256" key="3">
    <source>
        <dbReference type="ARBA" id="ARBA00023235"/>
    </source>
</evidence>
<dbReference type="InterPro" id="IPR001406">
    <property type="entry name" value="PsdUridine_synth_TruA"/>
</dbReference>
<reference evidence="5" key="2">
    <citation type="submission" date="2022-10" db="EMBL/GenBank/DDBJ databases">
        <authorList>
            <consortium name="ENA_rothamsted_submissions"/>
            <consortium name="culmorum"/>
            <person name="King R."/>
        </authorList>
    </citation>
    <scope>NUCLEOTIDE SEQUENCE</scope>
</reference>
<keyword evidence="3" id="KW-0413">Isomerase</keyword>
<organism evidence="5 6">
    <name type="scientific">Chironomus riparius</name>
    <dbReference type="NCBI Taxonomy" id="315576"/>
    <lineage>
        <taxon>Eukaryota</taxon>
        <taxon>Metazoa</taxon>
        <taxon>Ecdysozoa</taxon>
        <taxon>Arthropoda</taxon>
        <taxon>Hexapoda</taxon>
        <taxon>Insecta</taxon>
        <taxon>Pterygota</taxon>
        <taxon>Neoptera</taxon>
        <taxon>Endopterygota</taxon>
        <taxon>Diptera</taxon>
        <taxon>Nematocera</taxon>
        <taxon>Chironomoidea</taxon>
        <taxon>Chironomidae</taxon>
        <taxon>Chironominae</taxon>
        <taxon>Chironomus</taxon>
    </lineage>
</organism>
<dbReference type="AlphaFoldDB" id="A0A9N9WWR7"/>
<evidence type="ECO:0000256" key="2">
    <source>
        <dbReference type="ARBA" id="ARBA00022694"/>
    </source>
</evidence>
<sequence>MDKIKVNKRKKNLTPEELSKLTKEELVERIVKLEAYNTQLKNIIEKRVNSKDPVDENEERKRKFDFSKSYKRHVLLKFCYLGWNYSGYVVQDDTIETIEYYLFKALKKVCLIDSRETSNYNRCGRTDKGVSAFDQVVSLDLRSKYEFKDQLTDEAVNGEINYCTLLNKVLPKEIRAISWMPLISSTYSARFDCTNRTYRYFFPRGTLDVKLMEEACKSLLGAHDFRNLCKMDVGNGVVNYIRRIDIATIKEATKNETEDYDMLYLEIKGSAFLWHMIRCIVAVLFLIGEKKESPNVIKELLDIESNEQKPQYSLASEIPLNLFFCNFREESLTEDDIPRNIDMANKWVYNEETLRDVITDMQEHWCEASVKSAMVFEMLRVLNHEYSTRYPDKPKLITQMKSLNRDCNRRDYMKLTDRQKCSTLEERIDHYTKKRKLIKEA</sequence>
<dbReference type="GO" id="GO:1990481">
    <property type="term" value="P:mRNA pseudouridine synthesis"/>
    <property type="evidence" value="ECO:0007669"/>
    <property type="project" value="TreeGrafter"/>
</dbReference>
<evidence type="ECO:0000259" key="4">
    <source>
        <dbReference type="Pfam" id="PF01416"/>
    </source>
</evidence>
<dbReference type="PANTHER" id="PTHR11142:SF5">
    <property type="entry name" value="TRNA PSEUDOURIDINE(38_39) SYNTHASE"/>
    <property type="match status" value="1"/>
</dbReference>
<dbReference type="HAMAP" id="MF_00171">
    <property type="entry name" value="TruA"/>
    <property type="match status" value="1"/>
</dbReference>
<dbReference type="Pfam" id="PF01416">
    <property type="entry name" value="PseudoU_synth_1"/>
    <property type="match status" value="1"/>
</dbReference>
<evidence type="ECO:0000313" key="6">
    <source>
        <dbReference type="Proteomes" id="UP001153620"/>
    </source>
</evidence>
<reference evidence="5" key="1">
    <citation type="submission" date="2022-01" db="EMBL/GenBank/DDBJ databases">
        <authorList>
            <person name="King R."/>
        </authorList>
    </citation>
    <scope>NUCLEOTIDE SEQUENCE</scope>
</reference>
<gene>
    <name evidence="5" type="ORF">CHIRRI_LOCUS12008</name>
</gene>
<dbReference type="InterPro" id="IPR020103">
    <property type="entry name" value="PsdUridine_synth_cat_dom_sf"/>
</dbReference>
<dbReference type="Gene3D" id="3.30.70.580">
    <property type="entry name" value="Pseudouridine synthase I, catalytic domain, N-terminal subdomain"/>
    <property type="match status" value="1"/>
</dbReference>
<dbReference type="InterPro" id="IPR020094">
    <property type="entry name" value="TruA/RsuA/RluB/E/F_N"/>
</dbReference>
<dbReference type="PANTHER" id="PTHR11142">
    <property type="entry name" value="PSEUDOURIDYLATE SYNTHASE"/>
    <property type="match status" value="1"/>
</dbReference>
<dbReference type="Gene3D" id="3.30.70.660">
    <property type="entry name" value="Pseudouridine synthase I, catalytic domain, C-terminal subdomain"/>
    <property type="match status" value="1"/>
</dbReference>
<dbReference type="FunFam" id="3.30.70.580:FF:000007">
    <property type="entry name" value="tRNA pseudouridine synthase"/>
    <property type="match status" value="1"/>
</dbReference>
<dbReference type="GO" id="GO:0009982">
    <property type="term" value="F:pseudouridine synthase activity"/>
    <property type="evidence" value="ECO:0007669"/>
    <property type="project" value="InterPro"/>
</dbReference>
<dbReference type="NCBIfam" id="TIGR00071">
    <property type="entry name" value="hisT_truA"/>
    <property type="match status" value="1"/>
</dbReference>
<dbReference type="InterPro" id="IPR020095">
    <property type="entry name" value="PsdUridine_synth_TruA_C"/>
</dbReference>
<keyword evidence="6" id="KW-1185">Reference proteome</keyword>
<dbReference type="GO" id="GO:0005634">
    <property type="term" value="C:nucleus"/>
    <property type="evidence" value="ECO:0007669"/>
    <property type="project" value="TreeGrafter"/>
</dbReference>
<name>A0A9N9WWR7_9DIPT</name>
<dbReference type="EMBL" id="OU895879">
    <property type="protein sequence ID" value="CAG9809179.1"/>
    <property type="molecule type" value="Genomic_DNA"/>
</dbReference>
<dbReference type="CDD" id="cd02569">
    <property type="entry name" value="PseudoU_synth_ScPus3"/>
    <property type="match status" value="1"/>
</dbReference>
<dbReference type="OrthoDB" id="25767at2759"/>
<dbReference type="GO" id="GO:0003723">
    <property type="term" value="F:RNA binding"/>
    <property type="evidence" value="ECO:0007669"/>
    <property type="project" value="InterPro"/>
</dbReference>
<evidence type="ECO:0000256" key="1">
    <source>
        <dbReference type="ARBA" id="ARBA00009375"/>
    </source>
</evidence>